<dbReference type="AlphaFoldDB" id="A0A2G8RXP9"/>
<evidence type="ECO:0000313" key="4">
    <source>
        <dbReference type="Proteomes" id="UP000230002"/>
    </source>
</evidence>
<feature type="region of interest" description="Disordered" evidence="1">
    <location>
        <begin position="724"/>
        <end position="762"/>
    </location>
</feature>
<comment type="caution">
    <text evidence="3">The sequence shown here is derived from an EMBL/GenBank/DDBJ whole genome shotgun (WGS) entry which is preliminary data.</text>
</comment>
<evidence type="ECO:0000313" key="3">
    <source>
        <dbReference type="EMBL" id="PIL26291.1"/>
    </source>
</evidence>
<feature type="compositionally biased region" description="Polar residues" evidence="1">
    <location>
        <begin position="673"/>
        <end position="685"/>
    </location>
</feature>
<reference evidence="3 4" key="1">
    <citation type="journal article" date="2015" name="Sci. Rep.">
        <title>Chromosome-level genome map provides insights into diverse defense mechanisms in the medicinal fungus Ganoderma sinense.</title>
        <authorList>
            <person name="Zhu Y."/>
            <person name="Xu J."/>
            <person name="Sun C."/>
            <person name="Zhou S."/>
            <person name="Xu H."/>
            <person name="Nelson D.R."/>
            <person name="Qian J."/>
            <person name="Song J."/>
            <person name="Luo H."/>
            <person name="Xiang L."/>
            <person name="Li Y."/>
            <person name="Xu Z."/>
            <person name="Ji A."/>
            <person name="Wang L."/>
            <person name="Lu S."/>
            <person name="Hayward A."/>
            <person name="Sun W."/>
            <person name="Li X."/>
            <person name="Schwartz D.C."/>
            <person name="Wang Y."/>
            <person name="Chen S."/>
        </authorList>
    </citation>
    <scope>NUCLEOTIDE SEQUENCE [LARGE SCALE GENOMIC DNA]</scope>
    <source>
        <strain evidence="3 4">ZZ0214-1</strain>
    </source>
</reference>
<keyword evidence="4" id="KW-1185">Reference proteome</keyword>
<dbReference type="Pfam" id="PF06985">
    <property type="entry name" value="HET"/>
    <property type="match status" value="1"/>
</dbReference>
<feature type="region of interest" description="Disordered" evidence="1">
    <location>
        <begin position="665"/>
        <end position="710"/>
    </location>
</feature>
<dbReference type="STRING" id="1077348.A0A2G8RXP9"/>
<feature type="compositionally biased region" description="Basic and acidic residues" evidence="1">
    <location>
        <begin position="724"/>
        <end position="734"/>
    </location>
</feature>
<evidence type="ECO:0000256" key="1">
    <source>
        <dbReference type="SAM" id="MobiDB-lite"/>
    </source>
</evidence>
<feature type="domain" description="Heterokaryon incompatibility" evidence="2">
    <location>
        <begin position="24"/>
        <end position="126"/>
    </location>
</feature>
<name>A0A2G8RXP9_9APHY</name>
<gene>
    <name evidence="3" type="ORF">GSI_12047</name>
</gene>
<evidence type="ECO:0000259" key="2">
    <source>
        <dbReference type="Pfam" id="PF06985"/>
    </source>
</evidence>
<dbReference type="EMBL" id="AYKW01000045">
    <property type="protein sequence ID" value="PIL26291.1"/>
    <property type="molecule type" value="Genomic_DNA"/>
</dbReference>
<dbReference type="PANTHER" id="PTHR10622:SF10">
    <property type="entry name" value="HET DOMAIN-CONTAINING PROTEIN"/>
    <property type="match status" value="1"/>
</dbReference>
<sequence>MWLLSTDRAELHYFARNFDAEGGYAVLSHTWDKDGEQSFQEVRAIAKRCLANGTNPRDDPELSPKIRECCILAEKHGYHWVWIDSCCIDKMSSSELSEAINSMYKWYKSSEVCYAYLKDVPSDDVVKARDSAFRKSRWHSRGWTLQELIAPDSVVFLSVDWRELGSRAELSLLLQVITGLPAKLMLGVTRPAEYSACIRMSWASKRQTTRIEDEAYCLMGLFGVNMPTNYGEGKRAFLRLQYEIMQHKECDMSLFAFGEPILPKEIIRDGIVFEGRNEQIDRDNPWQYLLGDSPRQFRISFRYIPDLGSDALQKYPPPQPSVTTAIGPFDRVELPHATVTSYGIQFRLPVAVVDDVTLAIILCQAGSRHFGLFLTRDDRAKDPQRPRYFVGRGYTRATTRPAIYLARMCDLGGDLYKLTFNGKPVQASWSTIYLVPTASDLDCESATSPNLLINCHPHSLFQLPRWLVDRLIGLRFEVDEARYSATLQIIRIVHRSEGRIYLCIGKCTKHPGGPEGSKGPLWAKVFVSTLVSPKEFTHDCSKDHLDSESWAMRWRDFGDEDRMVRLSFTESRRKLPETGVVIHLELLGRKFKKILQGSGISFPSVADMERDPPCTFPDALVVSRSSSDSHGIGRSLAEMLESSSDALGNISDGPIGALLQQLMDGQDKKEDSPQTTPQANPSGAASPQPRTPSLGIESVEEGPLRHTPDGRTIKLLLQRILDGLHEGSSDDAQRRHSKPHPQPFPGRHAVPVGSLFTADRSA</sequence>
<dbReference type="PANTHER" id="PTHR10622">
    <property type="entry name" value="HET DOMAIN-CONTAINING PROTEIN"/>
    <property type="match status" value="1"/>
</dbReference>
<dbReference type="Proteomes" id="UP000230002">
    <property type="component" value="Unassembled WGS sequence"/>
</dbReference>
<dbReference type="InterPro" id="IPR010730">
    <property type="entry name" value="HET"/>
</dbReference>
<accession>A0A2G8RXP9</accession>
<organism evidence="3 4">
    <name type="scientific">Ganoderma sinense ZZ0214-1</name>
    <dbReference type="NCBI Taxonomy" id="1077348"/>
    <lineage>
        <taxon>Eukaryota</taxon>
        <taxon>Fungi</taxon>
        <taxon>Dikarya</taxon>
        <taxon>Basidiomycota</taxon>
        <taxon>Agaricomycotina</taxon>
        <taxon>Agaricomycetes</taxon>
        <taxon>Polyporales</taxon>
        <taxon>Polyporaceae</taxon>
        <taxon>Ganoderma</taxon>
    </lineage>
</organism>
<dbReference type="OrthoDB" id="2749026at2759"/>
<proteinExistence type="predicted"/>
<protein>
    <recommendedName>
        <fullName evidence="2">Heterokaryon incompatibility domain-containing protein</fullName>
    </recommendedName>
</protein>